<evidence type="ECO:0000313" key="2">
    <source>
        <dbReference type="EMBL" id="MEQ2434302.1"/>
    </source>
</evidence>
<dbReference type="PROSITE" id="PS51688">
    <property type="entry name" value="ICA"/>
    <property type="match status" value="1"/>
</dbReference>
<name>A0ABV1DV90_9FIRM</name>
<dbReference type="Pfam" id="PF13884">
    <property type="entry name" value="Peptidase_S74"/>
    <property type="match status" value="1"/>
</dbReference>
<comment type="caution">
    <text evidence="2">The sequence shown here is derived from an EMBL/GenBank/DDBJ whole genome shotgun (WGS) entry which is preliminary data.</text>
</comment>
<dbReference type="InterPro" id="IPR007119">
    <property type="entry name" value="Phage_tail_spike_N"/>
</dbReference>
<dbReference type="InterPro" id="IPR010572">
    <property type="entry name" value="Tail_dom"/>
</dbReference>
<dbReference type="InterPro" id="IPR030392">
    <property type="entry name" value="S74_ICA"/>
</dbReference>
<keyword evidence="3" id="KW-1185">Reference proteome</keyword>
<sequence length="1174" mass="131242">MKSLCRQICRLRFHFTRFLCEVNTMLKIYDAGDNSILYPLNLQGNAWSICHKYDGRDVLTFELSPEHESYKHIAEEVRITDGNNIYAVKNVDEHGGMVVVDCDIDLDAWRERFWKEYRKTNALLIEVLDDIKPTGWTILGAGVFTKRDTVEASEETPMECVVSLDILTRACEIYGAVVNYDVPGKKLYVINPESYTDSGEYFTDELNLRSLGFTGNSADFATRLYAYGKKDDEGIPLTFAGINGGKEYVEDKTYSNRTISIGWSDERYTVASSLLQAAKEKLKTLAYPVRSYECDVRNFNADMWLYKMVTLIDRRRRVHIKHRVVEYREYPKRHDLDVVTISATAPRIESTIKQVKEEIKSQGQQQKNFMDEAIDRATESITGAKGGNVRLNYDADHNPYEFLVMDTKDVNTAKNMWRFNLGGLGHSKNGYNGPYELALTSDGQINASLITVGELNGAIIKAGSIQSETLSSEYRRAVEKYSEDKATEALNNSKKYTDGKLELYSTTEEVRTAIIQSADDIKLEAEQKYTTTMYVTQVVDEAKTAAIQAGQTAANAAESNANKSTDEKLKLYSTTEEMRSAINVSAQGIELAAAKTYATFAYAETVANNAKKEAVKEGQSAADTAEKNATEAGQNAAAQALVDAKAAISLASDEITSSVKRLEQDTKHNYVVNGDFSDGLNEWTVSDETAITLVTDDVLGKCVRFSGTPTTAYIRQYWTNVKAGKFKVRFKAAAEPGSTAKARVRCSFNYTSKYTPIGGILPGEWKEFELEYDVTTDGNRYFYIYDNVSGVPVYVKDVELLGNYESYNEAQLTILSNSIESKVAQNEFASYVTQYYDKVITAFNNSSKYVQISAGEIAIYDGAVNSSKKRSAFDESGNHFWRDGYYVGKIGTNQWAKNSAHKGLVIDLEYQGKYMALAYRTSSSATTYTTMLCFSQANSIFDEKGLHLGADLYSEGYDVNLGSYGCMTSWNGAIGAQTGSFIVCNTGSSTSYFRAEPDRTYVQKLDVNAGGVNVYNGTGVDFYTDLNMHGYDIYNQSDERIKANIADPEVDALEKLLQINVKQFDWRTDGTHVPMGVIAQQVMQVIPEAVTKQENGLYAVSFMKFVAYLIRSVQQLYEMINPVNAISLLENTGVKTVYTDEQIEEAVKLAMDPKPKELDFEKPEPLEMTIDMEV</sequence>
<evidence type="ECO:0000313" key="3">
    <source>
        <dbReference type="Proteomes" id="UP001457898"/>
    </source>
</evidence>
<dbReference type="InterPro" id="IPR008979">
    <property type="entry name" value="Galactose-bd-like_sf"/>
</dbReference>
<dbReference type="Pfam" id="PF06605">
    <property type="entry name" value="Prophage_tail"/>
    <property type="match status" value="1"/>
</dbReference>
<evidence type="ECO:0000259" key="1">
    <source>
        <dbReference type="PROSITE" id="PS51688"/>
    </source>
</evidence>
<protein>
    <submittedName>
        <fullName evidence="2">Phage tail spike protein</fullName>
    </submittedName>
</protein>
<organism evidence="2 3">
    <name type="scientific">Blautia caccae</name>
    <dbReference type="NCBI Taxonomy" id="3133175"/>
    <lineage>
        <taxon>Bacteria</taxon>
        <taxon>Bacillati</taxon>
        <taxon>Bacillota</taxon>
        <taxon>Clostridia</taxon>
        <taxon>Lachnospirales</taxon>
        <taxon>Lachnospiraceae</taxon>
        <taxon>Blautia</taxon>
    </lineage>
</organism>
<dbReference type="RefSeq" id="WP_349064748.1">
    <property type="nucleotide sequence ID" value="NZ_JBBMFP010000040.1"/>
</dbReference>
<reference evidence="2 3" key="1">
    <citation type="submission" date="2024-03" db="EMBL/GenBank/DDBJ databases">
        <title>Human intestinal bacterial collection.</title>
        <authorList>
            <person name="Pauvert C."/>
            <person name="Hitch T.C.A."/>
            <person name="Clavel T."/>
        </authorList>
    </citation>
    <scope>NUCLEOTIDE SEQUENCE [LARGE SCALE GENOMIC DNA]</scope>
    <source>
        <strain evidence="2 3">CLA-SR-H028</strain>
    </source>
</reference>
<dbReference type="Gene3D" id="2.60.120.260">
    <property type="entry name" value="Galactose-binding domain-like"/>
    <property type="match status" value="1"/>
</dbReference>
<proteinExistence type="predicted"/>
<gene>
    <name evidence="2" type="ORF">WMO65_25230</name>
</gene>
<feature type="domain" description="Peptidase S74" evidence="1">
    <location>
        <begin position="1037"/>
        <end position="1127"/>
    </location>
</feature>
<dbReference type="EMBL" id="JBBMFP010000040">
    <property type="protein sequence ID" value="MEQ2434302.1"/>
    <property type="molecule type" value="Genomic_DNA"/>
</dbReference>
<dbReference type="Proteomes" id="UP001457898">
    <property type="component" value="Unassembled WGS sequence"/>
</dbReference>
<dbReference type="SUPFAM" id="SSF49785">
    <property type="entry name" value="Galactose-binding domain-like"/>
    <property type="match status" value="1"/>
</dbReference>
<dbReference type="NCBIfam" id="TIGR01665">
    <property type="entry name" value="put_anti_recept"/>
    <property type="match status" value="1"/>
</dbReference>
<accession>A0ABV1DV90</accession>